<proteinExistence type="predicted"/>
<keyword evidence="2" id="KW-1185">Reference proteome</keyword>
<gene>
    <name evidence="1" type="ORF">CASFOL_042423</name>
</gene>
<dbReference type="EMBL" id="JAVIJP010000107">
    <property type="protein sequence ID" value="KAL3614349.1"/>
    <property type="molecule type" value="Genomic_DNA"/>
</dbReference>
<name>A0ABD3BAQ1_9LAMI</name>
<dbReference type="AlphaFoldDB" id="A0ABD3BAQ1"/>
<sequence length="65" mass="7731">MAKALASFFAVIIFMNLVSVRFVQLVRISYIILFVIQTAKNHVKRFVLLRIRLHLHRFVIMKMEV</sequence>
<protein>
    <recommendedName>
        <fullName evidence="3">ATP synthase F0 subunit 8</fullName>
    </recommendedName>
</protein>
<dbReference type="Proteomes" id="UP001632038">
    <property type="component" value="Unassembled WGS sequence"/>
</dbReference>
<evidence type="ECO:0008006" key="3">
    <source>
        <dbReference type="Google" id="ProtNLM"/>
    </source>
</evidence>
<comment type="caution">
    <text evidence="1">The sequence shown here is derived from an EMBL/GenBank/DDBJ whole genome shotgun (WGS) entry which is preliminary data.</text>
</comment>
<evidence type="ECO:0000313" key="1">
    <source>
        <dbReference type="EMBL" id="KAL3614349.1"/>
    </source>
</evidence>
<accession>A0ABD3BAQ1</accession>
<organism evidence="1 2">
    <name type="scientific">Castilleja foliolosa</name>
    <dbReference type="NCBI Taxonomy" id="1961234"/>
    <lineage>
        <taxon>Eukaryota</taxon>
        <taxon>Viridiplantae</taxon>
        <taxon>Streptophyta</taxon>
        <taxon>Embryophyta</taxon>
        <taxon>Tracheophyta</taxon>
        <taxon>Spermatophyta</taxon>
        <taxon>Magnoliopsida</taxon>
        <taxon>eudicotyledons</taxon>
        <taxon>Gunneridae</taxon>
        <taxon>Pentapetalae</taxon>
        <taxon>asterids</taxon>
        <taxon>lamiids</taxon>
        <taxon>Lamiales</taxon>
        <taxon>Orobanchaceae</taxon>
        <taxon>Pedicularideae</taxon>
        <taxon>Castillejinae</taxon>
        <taxon>Castilleja</taxon>
    </lineage>
</organism>
<reference evidence="2" key="1">
    <citation type="journal article" date="2024" name="IScience">
        <title>Strigolactones Initiate the Formation of Haustorium-like Structures in Castilleja.</title>
        <authorList>
            <person name="Buerger M."/>
            <person name="Peterson D."/>
            <person name="Chory J."/>
        </authorList>
    </citation>
    <scope>NUCLEOTIDE SEQUENCE [LARGE SCALE GENOMIC DNA]</scope>
</reference>
<evidence type="ECO:0000313" key="2">
    <source>
        <dbReference type="Proteomes" id="UP001632038"/>
    </source>
</evidence>